<evidence type="ECO:0000256" key="4">
    <source>
        <dbReference type="ARBA" id="ARBA00023136"/>
    </source>
</evidence>
<gene>
    <name evidence="9" type="ORF">L202_08317</name>
</gene>
<evidence type="ECO:0000256" key="6">
    <source>
        <dbReference type="SAM" id="Phobius"/>
    </source>
</evidence>
<dbReference type="STRING" id="1295533.A0A1E3H9C4"/>
<organism evidence="9 10">
    <name type="scientific">Cryptococcus amylolentus CBS 6039</name>
    <dbReference type="NCBI Taxonomy" id="1295533"/>
    <lineage>
        <taxon>Eukaryota</taxon>
        <taxon>Fungi</taxon>
        <taxon>Dikarya</taxon>
        <taxon>Basidiomycota</taxon>
        <taxon>Agaricomycotina</taxon>
        <taxon>Tremellomycetes</taxon>
        <taxon>Tremellales</taxon>
        <taxon>Cryptococcaceae</taxon>
        <taxon>Cryptococcus</taxon>
    </lineage>
</organism>
<reference evidence="9 10" key="1">
    <citation type="submission" date="2016-06" db="EMBL/GenBank/DDBJ databases">
        <title>Evolution of pathogenesis and genome organization in the Tremellales.</title>
        <authorList>
            <person name="Cuomo C."/>
            <person name="Litvintseva A."/>
            <person name="Heitman J."/>
            <person name="Chen Y."/>
            <person name="Sun S."/>
            <person name="Springer D."/>
            <person name="Dromer F."/>
            <person name="Young S."/>
            <person name="Zeng Q."/>
            <person name="Chapman S."/>
            <person name="Gujja S."/>
            <person name="Saif S."/>
            <person name="Birren B."/>
        </authorList>
    </citation>
    <scope>NUCLEOTIDE SEQUENCE [LARGE SCALE GENOMIC DNA]</scope>
    <source>
        <strain evidence="9 10">CBS 6039</strain>
    </source>
</reference>
<proteinExistence type="predicted"/>
<dbReference type="OrthoDB" id="414243at2759"/>
<feature type="transmembrane region" description="Helical" evidence="6">
    <location>
        <begin position="467"/>
        <end position="488"/>
    </location>
</feature>
<name>A0A1E3H9C4_9TREE</name>
<feature type="compositionally biased region" description="Low complexity" evidence="5">
    <location>
        <begin position="936"/>
        <end position="952"/>
    </location>
</feature>
<dbReference type="SMART" id="SM00736">
    <property type="entry name" value="CADG"/>
    <property type="match status" value="2"/>
</dbReference>
<protein>
    <recommendedName>
        <fullName evidence="8">Dystroglycan-type cadherin-like domain-containing protein</fullName>
    </recommendedName>
</protein>
<dbReference type="PANTHER" id="PTHR15549">
    <property type="entry name" value="PAIRED IMMUNOGLOBULIN-LIKE TYPE 2 RECEPTOR"/>
    <property type="match status" value="1"/>
</dbReference>
<dbReference type="InterPro" id="IPR013783">
    <property type="entry name" value="Ig-like_fold"/>
</dbReference>
<feature type="chain" id="PRO_5009129059" description="Dystroglycan-type cadherin-like domain-containing protein" evidence="7">
    <location>
        <begin position="20"/>
        <end position="1083"/>
    </location>
</feature>
<dbReference type="EMBL" id="AWGJ01000014">
    <property type="protein sequence ID" value="ODN72894.1"/>
    <property type="molecule type" value="Genomic_DNA"/>
</dbReference>
<evidence type="ECO:0000259" key="8">
    <source>
        <dbReference type="SMART" id="SM00736"/>
    </source>
</evidence>
<dbReference type="RefSeq" id="XP_018988835.1">
    <property type="nucleotide sequence ID" value="XM_019143172.1"/>
</dbReference>
<feature type="region of interest" description="Disordered" evidence="5">
    <location>
        <begin position="497"/>
        <end position="522"/>
    </location>
</feature>
<evidence type="ECO:0000313" key="10">
    <source>
        <dbReference type="Proteomes" id="UP000094065"/>
    </source>
</evidence>
<dbReference type="GO" id="GO:0016020">
    <property type="term" value="C:membrane"/>
    <property type="evidence" value="ECO:0007669"/>
    <property type="project" value="UniProtKB-SubCell"/>
</dbReference>
<dbReference type="GO" id="GO:0005509">
    <property type="term" value="F:calcium ion binding"/>
    <property type="evidence" value="ECO:0007669"/>
    <property type="project" value="InterPro"/>
</dbReference>
<feature type="region of interest" description="Disordered" evidence="5">
    <location>
        <begin position="827"/>
        <end position="852"/>
    </location>
</feature>
<evidence type="ECO:0000256" key="2">
    <source>
        <dbReference type="ARBA" id="ARBA00022692"/>
    </source>
</evidence>
<evidence type="ECO:0000256" key="3">
    <source>
        <dbReference type="ARBA" id="ARBA00022989"/>
    </source>
</evidence>
<dbReference type="SUPFAM" id="SSF49313">
    <property type="entry name" value="Cadherin-like"/>
    <property type="match status" value="3"/>
</dbReference>
<keyword evidence="4 6" id="KW-0472">Membrane</keyword>
<feature type="region of interest" description="Disordered" evidence="5">
    <location>
        <begin position="627"/>
        <end position="650"/>
    </location>
</feature>
<accession>A0A1E3H9C4</accession>
<feature type="compositionally biased region" description="Polar residues" evidence="5">
    <location>
        <begin position="882"/>
        <end position="897"/>
    </location>
</feature>
<evidence type="ECO:0000256" key="1">
    <source>
        <dbReference type="ARBA" id="ARBA00004167"/>
    </source>
</evidence>
<comment type="subcellular location">
    <subcellularLocation>
        <location evidence="1">Membrane</location>
        <topology evidence="1">Single-pass membrane protein</topology>
    </subcellularLocation>
</comment>
<dbReference type="Gene3D" id="2.60.40.10">
    <property type="entry name" value="Immunoglobulins"/>
    <property type="match status" value="3"/>
</dbReference>
<keyword evidence="7" id="KW-0732">Signal</keyword>
<feature type="compositionally biased region" description="Polar residues" evidence="5">
    <location>
        <begin position="757"/>
        <end position="768"/>
    </location>
</feature>
<dbReference type="InterPro" id="IPR051694">
    <property type="entry name" value="Immunoregulatory_rcpt-like"/>
</dbReference>
<feature type="compositionally biased region" description="Basic and acidic residues" evidence="5">
    <location>
        <begin position="497"/>
        <end position="507"/>
    </location>
</feature>
<dbReference type="PANTHER" id="PTHR15549:SF27">
    <property type="entry name" value="CHITIN-BINDING TYPE-1 DOMAIN-CONTAINING PROTEIN"/>
    <property type="match status" value="1"/>
</dbReference>
<comment type="caution">
    <text evidence="9">The sequence shown here is derived from an EMBL/GenBank/DDBJ whole genome shotgun (WGS) entry which is preliminary data.</text>
</comment>
<evidence type="ECO:0000256" key="7">
    <source>
        <dbReference type="SAM" id="SignalP"/>
    </source>
</evidence>
<keyword evidence="3 6" id="KW-1133">Transmembrane helix</keyword>
<dbReference type="Proteomes" id="UP000094065">
    <property type="component" value="Unassembled WGS sequence"/>
</dbReference>
<dbReference type="GO" id="GO:0071944">
    <property type="term" value="C:cell periphery"/>
    <property type="evidence" value="ECO:0007669"/>
    <property type="project" value="UniProtKB-ARBA"/>
</dbReference>
<feature type="region of interest" description="Disordered" evidence="5">
    <location>
        <begin position="757"/>
        <end position="801"/>
    </location>
</feature>
<keyword evidence="10" id="KW-1185">Reference proteome</keyword>
<dbReference type="InterPro" id="IPR006644">
    <property type="entry name" value="Cadg"/>
</dbReference>
<dbReference type="InterPro" id="IPR015919">
    <property type="entry name" value="Cadherin-like_sf"/>
</dbReference>
<feature type="domain" description="Dystroglycan-type cadherin-like" evidence="8">
    <location>
        <begin position="15"/>
        <end position="116"/>
    </location>
</feature>
<feature type="region of interest" description="Disordered" evidence="5">
    <location>
        <begin position="930"/>
        <end position="952"/>
    </location>
</feature>
<sequence>MLNAYLSLALALLSTQAGAAPSLNYPPAEQLPPVARVGSTFAFDLLPNTFNSSSTITYNTSTLPTWLSWDAPTLSFYGTPALSDEGETPVQITATDDTGSTRTNFTLIVTNYTSPAVHESFFTQTAAPSLHDIASASILPNGTGVSIPPWWSFSLGFQWDTFRLSKENNNGKLYNAAHARGYVGLPSWLNFDNNTFTFTGVAPGEGSYTIVATGTDFWGYTGAQTSFVIEIGEGQGIEMARDFNFSSISTIAKGKVDYDMDLSGVLVGGSAAEESDLNVTLASEDFSWLSYDSSKNVLSGTVPDSYQNGTSSSLSIPLTIASANTSNTLTLSTWLALDITPYFFSTYSLPNATVSPSSQYSLDLSQYLTNSTAQVNATVSPNDAASWLTYYTENKTLIGTAPESPKYNQVAVVFEAVVGGLTATTTLDIGITGVSDTSGSTGTASVPSNTSSSAAATHHGLSTGAKIALGVVFGLLGLILLLVLLWFLCCRRRKDKKDDDESDEKRPRASAGPDLGDPFRRSVGLEPVRSINDTTLGYSDTTAYTARSPASMSSNATAVEKPHRLDGMKGIITWDETGEEHLKHNPDFSRDFVGYPDVIATQDPVDANRSDYTRSFTSASSRASWQSKSSFNWSSGDGSGEGARPFSSEGQDLERAAAAGGIVGLGMNRMSTAESIPRPRPDFTPRYPRHQSPAVLARLTGEDSLSSHDSFSEFHSSYEGAHDSYQSRSAFDTGSNFDETMSDANTNSMMGTGSVFQSRSQQMDSSGVDSMGFRRSGLSQIGESSDFKTSDTDGTDGEGEEAAVLATARRTSVDTRGDSPRVIQTDRAARDAHTTSGMFDDAESRPSTMYDPSSNAGLGYPNSVIYFGSPQPGVGEAGDEAYTSQRASGAPSESTARASTIRAVPFRDSNPISPSLPQSGSFIRHRRTNTAGSGFGSQSSSRVVSGASASGANDGRVYATSNETFSIHPAIHPPPTVQLSAATWSSNPPSTYRAELEGGGSLPGWLHFDARELELWGVPPQRVVGEQWVVRILEKLPRDPRRADPSSFGYEPPQEREVGRVMVEVTDKMRSPQFSYEGSPHAL</sequence>
<feature type="region of interest" description="Disordered" evidence="5">
    <location>
        <begin position="876"/>
        <end position="897"/>
    </location>
</feature>
<evidence type="ECO:0000256" key="5">
    <source>
        <dbReference type="SAM" id="MobiDB-lite"/>
    </source>
</evidence>
<evidence type="ECO:0000313" key="9">
    <source>
        <dbReference type="EMBL" id="ODN72894.1"/>
    </source>
</evidence>
<keyword evidence="2 6" id="KW-0812">Transmembrane</keyword>
<feature type="signal peptide" evidence="7">
    <location>
        <begin position="1"/>
        <end position="19"/>
    </location>
</feature>
<dbReference type="Pfam" id="PF05345">
    <property type="entry name" value="He_PIG"/>
    <property type="match status" value="2"/>
</dbReference>
<dbReference type="GeneID" id="30159626"/>
<feature type="domain" description="Dystroglycan-type cadherin-like" evidence="8">
    <location>
        <begin position="142"/>
        <end position="238"/>
    </location>
</feature>
<dbReference type="AlphaFoldDB" id="A0A1E3H9C4"/>